<evidence type="ECO:0000259" key="4">
    <source>
        <dbReference type="PROSITE" id="PS50995"/>
    </source>
</evidence>
<evidence type="ECO:0000313" key="6">
    <source>
        <dbReference type="Proteomes" id="UP001556631"/>
    </source>
</evidence>
<keyword evidence="2" id="KW-0238">DNA-binding</keyword>
<evidence type="ECO:0000256" key="3">
    <source>
        <dbReference type="ARBA" id="ARBA00023163"/>
    </source>
</evidence>
<dbReference type="SUPFAM" id="SSF46785">
    <property type="entry name" value="Winged helix' DNA-binding domain"/>
    <property type="match status" value="1"/>
</dbReference>
<protein>
    <submittedName>
        <fullName evidence="5">MarR family winged helix-turn-helix transcriptional regulator</fullName>
    </submittedName>
</protein>
<dbReference type="InterPro" id="IPR039422">
    <property type="entry name" value="MarR/SlyA-like"/>
</dbReference>
<dbReference type="InterPro" id="IPR036388">
    <property type="entry name" value="WH-like_DNA-bd_sf"/>
</dbReference>
<organism evidence="5 6">
    <name type="scientific">Nocardioides eburneus</name>
    <dbReference type="NCBI Taxonomy" id="3231482"/>
    <lineage>
        <taxon>Bacteria</taxon>
        <taxon>Bacillati</taxon>
        <taxon>Actinomycetota</taxon>
        <taxon>Actinomycetes</taxon>
        <taxon>Propionibacteriales</taxon>
        <taxon>Nocardioidaceae</taxon>
        <taxon>Nocardioides</taxon>
    </lineage>
</organism>
<dbReference type="PROSITE" id="PS50995">
    <property type="entry name" value="HTH_MARR_2"/>
    <property type="match status" value="1"/>
</dbReference>
<dbReference type="RefSeq" id="WP_367995520.1">
    <property type="nucleotide sequence ID" value="NZ_JBFPJR010000048.1"/>
</dbReference>
<comment type="caution">
    <text evidence="5">The sequence shown here is derived from an EMBL/GenBank/DDBJ whole genome shotgun (WGS) entry which is preliminary data.</text>
</comment>
<evidence type="ECO:0000256" key="1">
    <source>
        <dbReference type="ARBA" id="ARBA00023015"/>
    </source>
</evidence>
<gene>
    <name evidence="5" type="ORF">AB3X52_18205</name>
</gene>
<dbReference type="PANTHER" id="PTHR33164:SF43">
    <property type="entry name" value="HTH-TYPE TRANSCRIPTIONAL REPRESSOR YETL"/>
    <property type="match status" value="1"/>
</dbReference>
<keyword evidence="3" id="KW-0804">Transcription</keyword>
<dbReference type="Gene3D" id="1.10.10.10">
    <property type="entry name" value="Winged helix-like DNA-binding domain superfamily/Winged helix DNA-binding domain"/>
    <property type="match status" value="1"/>
</dbReference>
<dbReference type="PANTHER" id="PTHR33164">
    <property type="entry name" value="TRANSCRIPTIONAL REGULATOR, MARR FAMILY"/>
    <property type="match status" value="1"/>
</dbReference>
<evidence type="ECO:0000256" key="2">
    <source>
        <dbReference type="ARBA" id="ARBA00023125"/>
    </source>
</evidence>
<sequence>MDGTGDLLMTAARALRRRYGATLARWDVTPGQARALRLVVAADDPLRLSELAELLRIVPRSATEVVDALESRGLVVRRPDPADRRATCVLATSEGERLAVLIEDARATEADAFLAVLPADDRAELDRILEKLVAEA</sequence>
<dbReference type="InterPro" id="IPR023187">
    <property type="entry name" value="Tscrpt_reg_MarR-type_CS"/>
</dbReference>
<dbReference type="SMART" id="SM00347">
    <property type="entry name" value="HTH_MARR"/>
    <property type="match status" value="1"/>
</dbReference>
<dbReference type="PROSITE" id="PS01117">
    <property type="entry name" value="HTH_MARR_1"/>
    <property type="match status" value="1"/>
</dbReference>
<dbReference type="EMBL" id="JBFPJR010000048">
    <property type="protein sequence ID" value="MEX0429554.1"/>
    <property type="molecule type" value="Genomic_DNA"/>
</dbReference>
<dbReference type="Proteomes" id="UP001556631">
    <property type="component" value="Unassembled WGS sequence"/>
</dbReference>
<dbReference type="InterPro" id="IPR000835">
    <property type="entry name" value="HTH_MarR-typ"/>
</dbReference>
<reference evidence="5 6" key="1">
    <citation type="submission" date="2024-07" db="EMBL/GenBank/DDBJ databases">
        <authorList>
            <person name="Lee S."/>
            <person name="Kang M."/>
        </authorList>
    </citation>
    <scope>NUCLEOTIDE SEQUENCE [LARGE SCALE GENOMIC DNA]</scope>
    <source>
        <strain evidence="5 6">DS6</strain>
    </source>
</reference>
<dbReference type="InterPro" id="IPR036390">
    <property type="entry name" value="WH_DNA-bd_sf"/>
</dbReference>
<proteinExistence type="predicted"/>
<evidence type="ECO:0000313" key="5">
    <source>
        <dbReference type="EMBL" id="MEX0429554.1"/>
    </source>
</evidence>
<feature type="domain" description="HTH marR-type" evidence="4">
    <location>
        <begin position="1"/>
        <end position="134"/>
    </location>
</feature>
<accession>A0ABV3T6M9</accession>
<name>A0ABV3T6M9_9ACTN</name>
<keyword evidence="1" id="KW-0805">Transcription regulation</keyword>
<dbReference type="Pfam" id="PF01047">
    <property type="entry name" value="MarR"/>
    <property type="match status" value="1"/>
</dbReference>
<dbReference type="PRINTS" id="PR00598">
    <property type="entry name" value="HTHMARR"/>
</dbReference>
<keyword evidence="6" id="KW-1185">Reference proteome</keyword>